<sequence>MKATKKFAIAASVVALAISMTACTSGDEEPTGDSSSAGTEISAEAQAALDTAYEGIGGGLDDLAAVTPEAGLNFYVMSCGESNATCAAPAAAMKEAAETAGWNATIVDGKLSPEGFATAIRQAVAGGADVLVPVGISCSAAAAAFTEAKEAGVTIVGGGGLDDCDPKQWDSERLWLENPPVPTPFHGIGKLQADYTFGKTNGDPHTLVINLTSNPWGQLVTDAYTAELETLGGGEVATVIDVSDTESADGSYIQKVTSALLADDTINSLVVPTDAYLVNGLAAAIDQAGLADKLTVVGGFGSEAALDMIRAGQPGITATVGQAQTWEAWGSVDTAIRVLAGEDPAYIGQSLQVVDADNNLPDSGPYDGSIDWKSKFLESWGK</sequence>
<comment type="caution">
    <text evidence="3">The sequence shown here is derived from an EMBL/GenBank/DDBJ whole genome shotgun (WGS) entry which is preliminary data.</text>
</comment>
<dbReference type="Gene3D" id="3.40.50.2300">
    <property type="match status" value="2"/>
</dbReference>
<gene>
    <name evidence="3" type="ORF">ACFQRL_11360</name>
</gene>
<feature type="chain" id="PRO_5046518310" evidence="1">
    <location>
        <begin position="25"/>
        <end position="382"/>
    </location>
</feature>
<dbReference type="Proteomes" id="UP001596507">
    <property type="component" value="Unassembled WGS sequence"/>
</dbReference>
<dbReference type="InterPro" id="IPR028082">
    <property type="entry name" value="Peripla_BP_I"/>
</dbReference>
<dbReference type="SUPFAM" id="SSF53822">
    <property type="entry name" value="Periplasmic binding protein-like I"/>
    <property type="match status" value="1"/>
</dbReference>
<evidence type="ECO:0000313" key="3">
    <source>
        <dbReference type="EMBL" id="MFC7269560.1"/>
    </source>
</evidence>
<evidence type="ECO:0000259" key="2">
    <source>
        <dbReference type="Pfam" id="PF13407"/>
    </source>
</evidence>
<evidence type="ECO:0000256" key="1">
    <source>
        <dbReference type="SAM" id="SignalP"/>
    </source>
</evidence>
<dbReference type="EMBL" id="JBHTBE010000003">
    <property type="protein sequence ID" value="MFC7269560.1"/>
    <property type="molecule type" value="Genomic_DNA"/>
</dbReference>
<reference evidence="4" key="1">
    <citation type="journal article" date="2019" name="Int. J. Syst. Evol. Microbiol.">
        <title>The Global Catalogue of Microorganisms (GCM) 10K type strain sequencing project: providing services to taxonomists for standard genome sequencing and annotation.</title>
        <authorList>
            <consortium name="The Broad Institute Genomics Platform"/>
            <consortium name="The Broad Institute Genome Sequencing Center for Infectious Disease"/>
            <person name="Wu L."/>
            <person name="Ma J."/>
        </authorList>
    </citation>
    <scope>NUCLEOTIDE SEQUENCE [LARGE SCALE GENOMIC DNA]</scope>
    <source>
        <strain evidence="4">CGMCC 1.15772</strain>
    </source>
</reference>
<evidence type="ECO:0000313" key="4">
    <source>
        <dbReference type="Proteomes" id="UP001596507"/>
    </source>
</evidence>
<dbReference type="RefSeq" id="WP_262874493.1">
    <property type="nucleotide sequence ID" value="NZ_BAABKW010000001.1"/>
</dbReference>
<proteinExistence type="predicted"/>
<keyword evidence="4" id="KW-1185">Reference proteome</keyword>
<keyword evidence="1" id="KW-0732">Signal</keyword>
<dbReference type="InterPro" id="IPR025997">
    <property type="entry name" value="SBP_2_dom"/>
</dbReference>
<name>A0ABW2HJ54_9MICO</name>
<organism evidence="3 4">
    <name type="scientific">Microbacterium fluvii</name>
    <dbReference type="NCBI Taxonomy" id="415215"/>
    <lineage>
        <taxon>Bacteria</taxon>
        <taxon>Bacillati</taxon>
        <taxon>Actinomycetota</taxon>
        <taxon>Actinomycetes</taxon>
        <taxon>Micrococcales</taxon>
        <taxon>Microbacteriaceae</taxon>
        <taxon>Microbacterium</taxon>
    </lineage>
</organism>
<dbReference type="Pfam" id="PF13407">
    <property type="entry name" value="Peripla_BP_4"/>
    <property type="match status" value="1"/>
</dbReference>
<accession>A0ABW2HJ54</accession>
<feature type="signal peptide" evidence="1">
    <location>
        <begin position="1"/>
        <end position="24"/>
    </location>
</feature>
<dbReference type="PROSITE" id="PS51257">
    <property type="entry name" value="PROKAR_LIPOPROTEIN"/>
    <property type="match status" value="1"/>
</dbReference>
<feature type="domain" description="Periplasmic binding protein" evidence="2">
    <location>
        <begin position="76"/>
        <end position="342"/>
    </location>
</feature>
<protein>
    <submittedName>
        <fullName evidence="3">Sugar ABC transporter substrate-binding protein</fullName>
    </submittedName>
</protein>